<feature type="compositionally biased region" description="Gly residues" evidence="1">
    <location>
        <begin position="94"/>
        <end position="108"/>
    </location>
</feature>
<accession>A0AAP0BJU0</accession>
<feature type="region of interest" description="Disordered" evidence="1">
    <location>
        <begin position="85"/>
        <end position="108"/>
    </location>
</feature>
<keyword evidence="3" id="KW-1185">Reference proteome</keyword>
<evidence type="ECO:0000313" key="3">
    <source>
        <dbReference type="Proteomes" id="UP001418222"/>
    </source>
</evidence>
<proteinExistence type="predicted"/>
<protein>
    <submittedName>
        <fullName evidence="2">Uncharacterized protein</fullName>
    </submittedName>
</protein>
<organism evidence="2 3">
    <name type="scientific">Platanthera zijinensis</name>
    <dbReference type="NCBI Taxonomy" id="2320716"/>
    <lineage>
        <taxon>Eukaryota</taxon>
        <taxon>Viridiplantae</taxon>
        <taxon>Streptophyta</taxon>
        <taxon>Embryophyta</taxon>
        <taxon>Tracheophyta</taxon>
        <taxon>Spermatophyta</taxon>
        <taxon>Magnoliopsida</taxon>
        <taxon>Liliopsida</taxon>
        <taxon>Asparagales</taxon>
        <taxon>Orchidaceae</taxon>
        <taxon>Orchidoideae</taxon>
        <taxon>Orchideae</taxon>
        <taxon>Orchidinae</taxon>
        <taxon>Platanthera</taxon>
    </lineage>
</organism>
<name>A0AAP0BJU0_9ASPA</name>
<evidence type="ECO:0000313" key="2">
    <source>
        <dbReference type="EMBL" id="KAK8940930.1"/>
    </source>
</evidence>
<feature type="compositionally biased region" description="Gly residues" evidence="1">
    <location>
        <begin position="146"/>
        <end position="160"/>
    </location>
</feature>
<gene>
    <name evidence="2" type="ORF">KSP39_PZI009950</name>
</gene>
<dbReference type="EMBL" id="JBBWWQ010000008">
    <property type="protein sequence ID" value="KAK8940930.1"/>
    <property type="molecule type" value="Genomic_DNA"/>
</dbReference>
<reference evidence="2 3" key="1">
    <citation type="journal article" date="2022" name="Nat. Plants">
        <title>Genomes of leafy and leafless Platanthera orchids illuminate the evolution of mycoheterotrophy.</title>
        <authorList>
            <person name="Li M.H."/>
            <person name="Liu K.W."/>
            <person name="Li Z."/>
            <person name="Lu H.C."/>
            <person name="Ye Q.L."/>
            <person name="Zhang D."/>
            <person name="Wang J.Y."/>
            <person name="Li Y.F."/>
            <person name="Zhong Z.M."/>
            <person name="Liu X."/>
            <person name="Yu X."/>
            <person name="Liu D.K."/>
            <person name="Tu X.D."/>
            <person name="Liu B."/>
            <person name="Hao Y."/>
            <person name="Liao X.Y."/>
            <person name="Jiang Y.T."/>
            <person name="Sun W.H."/>
            <person name="Chen J."/>
            <person name="Chen Y.Q."/>
            <person name="Ai Y."/>
            <person name="Zhai J.W."/>
            <person name="Wu S.S."/>
            <person name="Zhou Z."/>
            <person name="Hsiao Y.Y."/>
            <person name="Wu W.L."/>
            <person name="Chen Y.Y."/>
            <person name="Lin Y.F."/>
            <person name="Hsu J.L."/>
            <person name="Li C.Y."/>
            <person name="Wang Z.W."/>
            <person name="Zhao X."/>
            <person name="Zhong W.Y."/>
            <person name="Ma X.K."/>
            <person name="Ma L."/>
            <person name="Huang J."/>
            <person name="Chen G.Z."/>
            <person name="Huang M.Z."/>
            <person name="Huang L."/>
            <person name="Peng D.H."/>
            <person name="Luo Y.B."/>
            <person name="Zou S.Q."/>
            <person name="Chen S.P."/>
            <person name="Lan S."/>
            <person name="Tsai W.C."/>
            <person name="Van de Peer Y."/>
            <person name="Liu Z.J."/>
        </authorList>
    </citation>
    <scope>NUCLEOTIDE SEQUENCE [LARGE SCALE GENOMIC DNA]</scope>
    <source>
        <strain evidence="2">Lor287</strain>
    </source>
</reference>
<feature type="region of interest" description="Disordered" evidence="1">
    <location>
        <begin position="144"/>
        <end position="177"/>
    </location>
</feature>
<comment type="caution">
    <text evidence="2">The sequence shown here is derived from an EMBL/GenBank/DDBJ whole genome shotgun (WGS) entry which is preliminary data.</text>
</comment>
<sequence>MEQIFQNDSQDQTADLLTRTQAVEIANLEDAGDGDRCGGDPSDGVDAGGSVVVVVIGCSAGRYCRGIGGQGGRGGGGRCWRRWRAGGGRDGRRTGGWRGSRGGGGGGGWSRRCGWRGSRCFCGSRGWSWRGGGRRRDGAVLRRRGGGGGAAWGLSRSGGGGEEENHEREELSDASHGRFSKEIKKRIGFGADGAALGFGDEGMRRGERSYLKEPIKGKEADG</sequence>
<evidence type="ECO:0000256" key="1">
    <source>
        <dbReference type="SAM" id="MobiDB-lite"/>
    </source>
</evidence>
<feature type="compositionally biased region" description="Basic and acidic residues" evidence="1">
    <location>
        <begin position="163"/>
        <end position="177"/>
    </location>
</feature>
<dbReference type="Proteomes" id="UP001418222">
    <property type="component" value="Unassembled WGS sequence"/>
</dbReference>
<dbReference type="AlphaFoldDB" id="A0AAP0BJU0"/>